<dbReference type="InterPro" id="IPR030855">
    <property type="entry name" value="Bifunct_BirA"/>
</dbReference>
<keyword evidence="1 6" id="KW-0436">Ligase</keyword>
<dbReference type="InterPro" id="IPR045864">
    <property type="entry name" value="aa-tRNA-synth_II/BPL/LPL"/>
</dbReference>
<comment type="catalytic activity">
    <reaction evidence="6">
        <text>biotin + L-lysyl-[protein] + ATP = N(6)-biotinyl-L-lysyl-[protein] + AMP + diphosphate + H(+)</text>
        <dbReference type="Rhea" id="RHEA:11756"/>
        <dbReference type="Rhea" id="RHEA-COMP:9752"/>
        <dbReference type="Rhea" id="RHEA-COMP:10505"/>
        <dbReference type="ChEBI" id="CHEBI:15378"/>
        <dbReference type="ChEBI" id="CHEBI:29969"/>
        <dbReference type="ChEBI" id="CHEBI:30616"/>
        <dbReference type="ChEBI" id="CHEBI:33019"/>
        <dbReference type="ChEBI" id="CHEBI:57586"/>
        <dbReference type="ChEBI" id="CHEBI:83144"/>
        <dbReference type="ChEBI" id="CHEBI:456215"/>
        <dbReference type="EC" id="6.3.4.15"/>
    </reaction>
</comment>
<accession>A0ABW0R8G1</accession>
<evidence type="ECO:0000256" key="1">
    <source>
        <dbReference type="ARBA" id="ARBA00022598"/>
    </source>
</evidence>
<comment type="caution">
    <text evidence="6">Lacks conserved residue(s) required for the propagation of feature annotation.</text>
</comment>
<dbReference type="Gene3D" id="3.30.930.10">
    <property type="entry name" value="Bira Bifunctional Protein, Domain 2"/>
    <property type="match status" value="1"/>
</dbReference>
<organism evidence="8 9">
    <name type="scientific">Ureibacillus suwonensis</name>
    <dbReference type="NCBI Taxonomy" id="313007"/>
    <lineage>
        <taxon>Bacteria</taxon>
        <taxon>Bacillati</taxon>
        <taxon>Bacillota</taxon>
        <taxon>Bacilli</taxon>
        <taxon>Bacillales</taxon>
        <taxon>Caryophanaceae</taxon>
        <taxon>Ureibacillus</taxon>
    </lineage>
</organism>
<evidence type="ECO:0000256" key="4">
    <source>
        <dbReference type="ARBA" id="ARBA00023125"/>
    </source>
</evidence>
<comment type="similarity">
    <text evidence="6">Belongs to the biotin--protein ligase family.</text>
</comment>
<comment type="function">
    <text evidence="6">Acts both as a biotin--[acetyl-CoA-carboxylase] ligase and a repressor.</text>
</comment>
<dbReference type="Pfam" id="PF08279">
    <property type="entry name" value="HTH_11"/>
    <property type="match status" value="1"/>
</dbReference>
<evidence type="ECO:0000313" key="9">
    <source>
        <dbReference type="Proteomes" id="UP001595978"/>
    </source>
</evidence>
<keyword evidence="4 6" id="KW-0238">DNA-binding</keyword>
<gene>
    <name evidence="6" type="primary">birA</name>
    <name evidence="8" type="ORF">ACFPOH_04495</name>
</gene>
<dbReference type="CDD" id="cd16442">
    <property type="entry name" value="BPL"/>
    <property type="match status" value="1"/>
</dbReference>
<dbReference type="Pfam" id="PF02237">
    <property type="entry name" value="BPL_C"/>
    <property type="match status" value="1"/>
</dbReference>
<dbReference type="InterPro" id="IPR036388">
    <property type="entry name" value="WH-like_DNA-bd_sf"/>
</dbReference>
<reference evidence="9" key="1">
    <citation type="journal article" date="2019" name="Int. J. Syst. Evol. Microbiol.">
        <title>The Global Catalogue of Microorganisms (GCM) 10K type strain sequencing project: providing services to taxonomists for standard genome sequencing and annotation.</title>
        <authorList>
            <consortium name="The Broad Institute Genomics Platform"/>
            <consortium name="The Broad Institute Genome Sequencing Center for Infectious Disease"/>
            <person name="Wu L."/>
            <person name="Ma J."/>
        </authorList>
    </citation>
    <scope>NUCLEOTIDE SEQUENCE [LARGE SCALE GENOMIC DNA]</scope>
    <source>
        <strain evidence="9">CCUG 56331</strain>
    </source>
</reference>
<dbReference type="InterPro" id="IPR011991">
    <property type="entry name" value="ArsR-like_HTH"/>
</dbReference>
<keyword evidence="6" id="KW-0678">Repressor</keyword>
<evidence type="ECO:0000313" key="8">
    <source>
        <dbReference type="EMBL" id="MFC5541034.1"/>
    </source>
</evidence>
<feature type="domain" description="BPL/LPL catalytic" evidence="7">
    <location>
        <begin position="71"/>
        <end position="263"/>
    </location>
</feature>
<dbReference type="GO" id="GO:0004077">
    <property type="term" value="F:biotin--[biotin carboxyl-carrier protein] ligase activity"/>
    <property type="evidence" value="ECO:0007669"/>
    <property type="project" value="UniProtKB-EC"/>
</dbReference>
<dbReference type="InterPro" id="IPR013196">
    <property type="entry name" value="HTH_11"/>
</dbReference>
<comment type="caution">
    <text evidence="8">The sequence shown here is derived from an EMBL/GenBank/DDBJ whole genome shotgun (WGS) entry which is preliminary data.</text>
</comment>
<dbReference type="Pfam" id="PF03099">
    <property type="entry name" value="BPL_LplA_LipB"/>
    <property type="match status" value="1"/>
</dbReference>
<evidence type="ECO:0000256" key="2">
    <source>
        <dbReference type="ARBA" id="ARBA00022741"/>
    </source>
</evidence>
<dbReference type="Gene3D" id="1.10.10.10">
    <property type="entry name" value="Winged helix-like DNA-binding domain superfamily/Winged helix DNA-binding domain"/>
    <property type="match status" value="1"/>
</dbReference>
<evidence type="ECO:0000259" key="7">
    <source>
        <dbReference type="PROSITE" id="PS51733"/>
    </source>
</evidence>
<dbReference type="HAMAP" id="MF_00978">
    <property type="entry name" value="Bifunct_BirA"/>
    <property type="match status" value="1"/>
</dbReference>
<feature type="binding site" evidence="6">
    <location>
        <position position="190"/>
    </location>
    <ligand>
        <name>biotin</name>
        <dbReference type="ChEBI" id="CHEBI:57586"/>
    </ligand>
</feature>
<dbReference type="InterPro" id="IPR004408">
    <property type="entry name" value="Biotin_CoA_COase_ligase"/>
</dbReference>
<dbReference type="EC" id="6.3.4.15" evidence="6"/>
<dbReference type="PANTHER" id="PTHR12835">
    <property type="entry name" value="BIOTIN PROTEIN LIGASE"/>
    <property type="match status" value="1"/>
</dbReference>
<dbReference type="Gene3D" id="2.30.30.100">
    <property type="match status" value="1"/>
</dbReference>
<dbReference type="PROSITE" id="PS51733">
    <property type="entry name" value="BPL_LPL_CATALYTIC"/>
    <property type="match status" value="1"/>
</dbReference>
<keyword evidence="2 6" id="KW-0547">Nucleotide-binding</keyword>
<keyword evidence="5 6" id="KW-0092">Biotin</keyword>
<keyword evidence="6" id="KW-0804">Transcription</keyword>
<keyword evidence="6" id="KW-0805">Transcription regulation</keyword>
<evidence type="ECO:0000256" key="3">
    <source>
        <dbReference type="ARBA" id="ARBA00022840"/>
    </source>
</evidence>
<dbReference type="CDD" id="cd00090">
    <property type="entry name" value="HTH_ARSR"/>
    <property type="match status" value="1"/>
</dbReference>
<dbReference type="InterPro" id="IPR036390">
    <property type="entry name" value="WH_DNA-bd_sf"/>
</dbReference>
<dbReference type="EMBL" id="JBHSNQ010000048">
    <property type="protein sequence ID" value="MFC5541034.1"/>
    <property type="molecule type" value="Genomic_DNA"/>
</dbReference>
<dbReference type="InterPro" id="IPR003142">
    <property type="entry name" value="BPL_C"/>
</dbReference>
<evidence type="ECO:0000256" key="6">
    <source>
        <dbReference type="HAMAP-Rule" id="MF_00978"/>
    </source>
</evidence>
<name>A0ABW0R8G1_9BACL</name>
<sequence>MNLSMKDKILQRFLSAKGEPISGQQLADELGISRTAIWKHLQTLQEEGYEFVTIKKKGYRLVEVPDRVDAAKISSFLNTKRFGHAIHYFEEIDSTQSVAQQLARQGAEDGTVIIAEEQTGGKGRMQRTWHSAKGKGIWMTIIVRPNIPPHQAPQLTLVAAVSVVLAMKSLYKNFIPVIKWPNDILINGKKCAGILTEMLAEMDRVEGLLIGIGINTNHELDDFPEDIQSIATSIAIEEKQKVDRAQLVAEILKNLEYYTDEYVAHGFKSIKKLWEEHSGTIGKRIKATTIREIIEGQAVGITDEGVLEILLDDGQVKKVYSADIEIQNE</sequence>
<feature type="DNA-binding region" description="H-T-H motif" evidence="6">
    <location>
        <begin position="23"/>
        <end position="42"/>
    </location>
</feature>
<evidence type="ECO:0000256" key="5">
    <source>
        <dbReference type="ARBA" id="ARBA00023267"/>
    </source>
</evidence>
<protein>
    <recommendedName>
        <fullName evidence="6">Bifunctional ligase/repressor BirA</fullName>
    </recommendedName>
    <alternativeName>
        <fullName evidence="6">Biotin--[acetyl-CoA-carboxylase] ligase</fullName>
        <ecNumber evidence="6">6.3.4.15</ecNumber>
    </alternativeName>
    <alternativeName>
        <fullName evidence="6">Biotin--protein ligase</fullName>
    </alternativeName>
    <alternativeName>
        <fullName evidence="6">Biotin-[acetyl-CoA carboxylase] synthetase</fullName>
    </alternativeName>
</protein>
<keyword evidence="9" id="KW-1185">Reference proteome</keyword>
<dbReference type="SUPFAM" id="SSF46785">
    <property type="entry name" value="Winged helix' DNA-binding domain"/>
    <property type="match status" value="1"/>
</dbReference>
<proteinExistence type="inferred from homology"/>
<dbReference type="SUPFAM" id="SSF50037">
    <property type="entry name" value="C-terminal domain of transcriptional repressors"/>
    <property type="match status" value="1"/>
</dbReference>
<dbReference type="InterPro" id="IPR008988">
    <property type="entry name" value="Transcriptional_repressor_C"/>
</dbReference>
<dbReference type="RefSeq" id="WP_342581268.1">
    <property type="nucleotide sequence ID" value="NZ_JBHSNQ010000048.1"/>
</dbReference>
<dbReference type="PANTHER" id="PTHR12835:SF5">
    <property type="entry name" value="BIOTIN--PROTEIN LIGASE"/>
    <property type="match status" value="1"/>
</dbReference>
<dbReference type="SUPFAM" id="SSF55681">
    <property type="entry name" value="Class II aaRS and biotin synthetases"/>
    <property type="match status" value="1"/>
</dbReference>
<dbReference type="Proteomes" id="UP001595978">
    <property type="component" value="Unassembled WGS sequence"/>
</dbReference>
<feature type="binding site" evidence="6">
    <location>
        <position position="118"/>
    </location>
    <ligand>
        <name>biotin</name>
        <dbReference type="ChEBI" id="CHEBI:57586"/>
    </ligand>
</feature>
<dbReference type="InterPro" id="IPR004143">
    <property type="entry name" value="BPL_LPL_catalytic"/>
</dbReference>
<dbReference type="NCBIfam" id="TIGR00121">
    <property type="entry name" value="birA_ligase"/>
    <property type="match status" value="1"/>
</dbReference>
<keyword evidence="3 6" id="KW-0067">ATP-binding</keyword>